<evidence type="ECO:0000256" key="4">
    <source>
        <dbReference type="ARBA" id="ARBA00022692"/>
    </source>
</evidence>
<name>A0ABT2TU09_9FIRM</name>
<feature type="transmembrane region" description="Helical" evidence="7">
    <location>
        <begin position="126"/>
        <end position="146"/>
    </location>
</feature>
<dbReference type="InterPro" id="IPR035906">
    <property type="entry name" value="MetI-like_sf"/>
</dbReference>
<dbReference type="CDD" id="cd06261">
    <property type="entry name" value="TM_PBP2"/>
    <property type="match status" value="1"/>
</dbReference>
<keyword evidence="3" id="KW-1003">Cell membrane</keyword>
<feature type="transmembrane region" description="Helical" evidence="7">
    <location>
        <begin position="70"/>
        <end position="87"/>
    </location>
</feature>
<feature type="transmembrane region" description="Helical" evidence="7">
    <location>
        <begin position="37"/>
        <end position="58"/>
    </location>
</feature>
<dbReference type="Proteomes" id="UP001652409">
    <property type="component" value="Unassembled WGS sequence"/>
</dbReference>
<feature type="transmembrane region" description="Helical" evidence="7">
    <location>
        <begin position="229"/>
        <end position="256"/>
    </location>
</feature>
<dbReference type="RefSeq" id="WP_158421279.1">
    <property type="nucleotide sequence ID" value="NZ_JAOQJL010000011.1"/>
</dbReference>
<evidence type="ECO:0000259" key="8">
    <source>
        <dbReference type="PROSITE" id="PS50928"/>
    </source>
</evidence>
<organism evidence="9 10">
    <name type="scientific">Blautia ammoniilytica</name>
    <dbReference type="NCBI Taxonomy" id="2981782"/>
    <lineage>
        <taxon>Bacteria</taxon>
        <taxon>Bacillati</taxon>
        <taxon>Bacillota</taxon>
        <taxon>Clostridia</taxon>
        <taxon>Lachnospirales</taxon>
        <taxon>Lachnospiraceae</taxon>
        <taxon>Blautia</taxon>
    </lineage>
</organism>
<evidence type="ECO:0000313" key="10">
    <source>
        <dbReference type="Proteomes" id="UP001652409"/>
    </source>
</evidence>
<keyword evidence="2 7" id="KW-0813">Transport</keyword>
<dbReference type="PANTHER" id="PTHR30151:SF0">
    <property type="entry name" value="ABC TRANSPORTER PERMEASE PROTEIN MJ0413-RELATED"/>
    <property type="match status" value="1"/>
</dbReference>
<dbReference type="Pfam" id="PF00528">
    <property type="entry name" value="BPD_transp_1"/>
    <property type="match status" value="1"/>
</dbReference>
<comment type="caution">
    <text evidence="9">The sequence shown here is derived from an EMBL/GenBank/DDBJ whole genome shotgun (WGS) entry which is preliminary data.</text>
</comment>
<dbReference type="PROSITE" id="PS50928">
    <property type="entry name" value="ABC_TM1"/>
    <property type="match status" value="1"/>
</dbReference>
<keyword evidence="10" id="KW-1185">Reference proteome</keyword>
<protein>
    <submittedName>
        <fullName evidence="9">ABC transporter permease subunit</fullName>
    </submittedName>
</protein>
<gene>
    <name evidence="9" type="ORF">OCV61_07450</name>
</gene>
<keyword evidence="6 7" id="KW-0472">Membrane</keyword>
<keyword evidence="5 7" id="KW-1133">Transmembrane helix</keyword>
<sequence length="316" mass="34518">MNKTLIKILPFAGLALGAVTDLVIPDSELQPPADHPYFLYFLGLLAVVYGILFIASFISAKLDERISYKAPLIAGTAVLITVINLITSKYALLPVLFFPCLDRVFGVFVTDYELLIQCILASGQLLLRGFLAGGILGFLTGILIGFNKKASYWISPFMKFVGPIPPTSWSPLVLSLFTTTYSASVFMVALAVWFPITLMTSSGIQNVNNSYFEVASTLGSGKLNKIFKVAVPAAMPSIFLGIFYATCSAFVTLVTAELLGADAGLGWYLNWEKSMMLYANVYAGLILIAVICTMVITLVFKIKDQVLVWQRGVIKW</sequence>
<comment type="similarity">
    <text evidence="7">Belongs to the binding-protein-dependent transport system permease family.</text>
</comment>
<comment type="subcellular location">
    <subcellularLocation>
        <location evidence="1 7">Cell membrane</location>
        <topology evidence="1 7">Multi-pass membrane protein</topology>
    </subcellularLocation>
</comment>
<proteinExistence type="inferred from homology"/>
<keyword evidence="4 7" id="KW-0812">Transmembrane</keyword>
<dbReference type="PANTHER" id="PTHR30151">
    <property type="entry name" value="ALKANE SULFONATE ABC TRANSPORTER-RELATED, MEMBRANE SUBUNIT"/>
    <property type="match status" value="1"/>
</dbReference>
<dbReference type="EMBL" id="JAOQJL010000011">
    <property type="protein sequence ID" value="MCU6765251.1"/>
    <property type="molecule type" value="Genomic_DNA"/>
</dbReference>
<evidence type="ECO:0000313" key="9">
    <source>
        <dbReference type="EMBL" id="MCU6765251.1"/>
    </source>
</evidence>
<evidence type="ECO:0000256" key="2">
    <source>
        <dbReference type="ARBA" id="ARBA00022448"/>
    </source>
</evidence>
<feature type="domain" description="ABC transmembrane type-1" evidence="8">
    <location>
        <begin position="119"/>
        <end position="300"/>
    </location>
</feature>
<feature type="transmembrane region" description="Helical" evidence="7">
    <location>
        <begin position="276"/>
        <end position="300"/>
    </location>
</feature>
<evidence type="ECO:0000256" key="5">
    <source>
        <dbReference type="ARBA" id="ARBA00022989"/>
    </source>
</evidence>
<evidence type="ECO:0000256" key="3">
    <source>
        <dbReference type="ARBA" id="ARBA00022475"/>
    </source>
</evidence>
<feature type="transmembrane region" description="Helical" evidence="7">
    <location>
        <begin position="172"/>
        <end position="194"/>
    </location>
</feature>
<evidence type="ECO:0000256" key="1">
    <source>
        <dbReference type="ARBA" id="ARBA00004651"/>
    </source>
</evidence>
<evidence type="ECO:0000256" key="7">
    <source>
        <dbReference type="RuleBase" id="RU363032"/>
    </source>
</evidence>
<accession>A0ABT2TU09</accession>
<dbReference type="Gene3D" id="1.10.3720.10">
    <property type="entry name" value="MetI-like"/>
    <property type="match status" value="1"/>
</dbReference>
<evidence type="ECO:0000256" key="6">
    <source>
        <dbReference type="ARBA" id="ARBA00023136"/>
    </source>
</evidence>
<dbReference type="InterPro" id="IPR000515">
    <property type="entry name" value="MetI-like"/>
</dbReference>
<reference evidence="9 10" key="1">
    <citation type="journal article" date="2021" name="ISME Commun">
        <title>Automated analysis of genomic sequences facilitates high-throughput and comprehensive description of bacteria.</title>
        <authorList>
            <person name="Hitch T.C.A."/>
        </authorList>
    </citation>
    <scope>NUCLEOTIDE SEQUENCE [LARGE SCALE GENOMIC DNA]</scope>
    <source>
        <strain evidence="9 10">Sanger_23</strain>
    </source>
</reference>
<dbReference type="SUPFAM" id="SSF161098">
    <property type="entry name" value="MetI-like"/>
    <property type="match status" value="1"/>
</dbReference>